<dbReference type="RefSeq" id="WP_130535613.1">
    <property type="nucleotide sequence ID" value="NZ_SHMG01000013.1"/>
</dbReference>
<organism evidence="1 2">
    <name type="scientific">Pseudoxanthomonas winnipegensis</name>
    <dbReference type="NCBI Taxonomy" id="2480810"/>
    <lineage>
        <taxon>Bacteria</taxon>
        <taxon>Pseudomonadati</taxon>
        <taxon>Pseudomonadota</taxon>
        <taxon>Gammaproteobacteria</taxon>
        <taxon>Lysobacterales</taxon>
        <taxon>Lysobacteraceae</taxon>
        <taxon>Pseudoxanthomonas</taxon>
    </lineage>
</organism>
<reference evidence="1 2" key="1">
    <citation type="submission" date="2019-02" db="EMBL/GenBank/DDBJ databases">
        <title>WGS of Pseudoxanthomonas species novum from clinical isolates.</title>
        <authorList>
            <person name="Bernier A.-M."/>
            <person name="Bernard K."/>
            <person name="Vachon A."/>
        </authorList>
    </citation>
    <scope>NUCLEOTIDE SEQUENCE [LARGE SCALE GENOMIC DNA]</scope>
    <source>
        <strain evidence="1 2">NML130969</strain>
    </source>
</reference>
<protein>
    <submittedName>
        <fullName evidence="1">Uncharacterized protein</fullName>
    </submittedName>
</protein>
<name>A0A4Q8LXE5_9GAMM</name>
<comment type="caution">
    <text evidence="1">The sequence shown here is derived from an EMBL/GenBank/DDBJ whole genome shotgun (WGS) entry which is preliminary data.</text>
</comment>
<gene>
    <name evidence="1" type="ORF">EA655_16955</name>
</gene>
<evidence type="ECO:0000313" key="1">
    <source>
        <dbReference type="EMBL" id="TAA36977.1"/>
    </source>
</evidence>
<dbReference type="EMBL" id="SHMG01000013">
    <property type="protein sequence ID" value="TAA36977.1"/>
    <property type="molecule type" value="Genomic_DNA"/>
</dbReference>
<dbReference type="OrthoDB" id="5986841at2"/>
<dbReference type="Proteomes" id="UP000294164">
    <property type="component" value="Unassembled WGS sequence"/>
</dbReference>
<accession>A0A4Q8LXE5</accession>
<sequence>MQHNINDDLQLEADDIMGALRELQSNPQHRKSQLFSLLYPAIVEMLERNVTQKAILATLADKGLKLHPARFKEMMATEAQKIRGIPGSGGAEEGTE</sequence>
<dbReference type="AlphaFoldDB" id="A0A4Q8LXE5"/>
<evidence type="ECO:0000313" key="2">
    <source>
        <dbReference type="Proteomes" id="UP000294164"/>
    </source>
</evidence>
<proteinExistence type="predicted"/>